<evidence type="ECO:0000313" key="2">
    <source>
        <dbReference type="Proteomes" id="UP000245872"/>
    </source>
</evidence>
<dbReference type="KEGG" id="cher:DK880_00339"/>
<dbReference type="CDD" id="cd24013">
    <property type="entry name" value="ASKHA_ATPase_BT3980-like"/>
    <property type="match status" value="1"/>
</dbReference>
<dbReference type="Pfam" id="PF12864">
    <property type="entry name" value="DUF3822"/>
    <property type="match status" value="1"/>
</dbReference>
<evidence type="ECO:0000313" key="1">
    <source>
        <dbReference type="EMBL" id="AWN81667.1"/>
    </source>
</evidence>
<dbReference type="OrthoDB" id="658622at2"/>
<protein>
    <recommendedName>
        <fullName evidence="3">DUF3822 family protein</fullName>
    </recommendedName>
</protein>
<dbReference type="EMBL" id="CP029619">
    <property type="protein sequence ID" value="AWN81667.1"/>
    <property type="molecule type" value="Genomic_DNA"/>
</dbReference>
<dbReference type="InterPro" id="IPR024213">
    <property type="entry name" value="DUF3822"/>
</dbReference>
<accession>A0A2Z3L894</accession>
<organism evidence="1 2">
    <name type="scientific">Candidatus Cardinium hertigii</name>
    <dbReference type="NCBI Taxonomy" id="247481"/>
    <lineage>
        <taxon>Bacteria</taxon>
        <taxon>Pseudomonadati</taxon>
        <taxon>Bacteroidota</taxon>
        <taxon>Cytophagia</taxon>
        <taxon>Cytophagales</taxon>
        <taxon>Amoebophilaceae</taxon>
        <taxon>Candidatus Cardinium</taxon>
    </lineage>
</organism>
<gene>
    <name evidence="1" type="ORF">DK880_00339</name>
</gene>
<name>A0A2Z3L894_9BACT</name>
<keyword evidence="2" id="KW-1185">Reference proteome</keyword>
<dbReference type="Gene3D" id="3.30.420.250">
    <property type="match status" value="1"/>
</dbReference>
<sequence>MEIFPKKLLSVVDTKQFRPDKSTHYHLLINIGAGLIKIGCLDKDAQACLLLDVYALPVNKQHPSYIQCLAQLYNETFFLIKQDWYSVTLSITNQKFTLLPHLLLSPKDLMAYMHVVCNVASSEEVAVFTHALAKLSVVFAEEATVLDWFRKRYSNSRFQIIHQVNAMIEGIQLEYPVSVVPLLFIWLDKNHMHIAAHENGKLVYYNIFAYETAEDCLSYLSAVVQVIRFERHSGKAWVGGYIDKASSFYWQLKAYIPHVTLKTKIHFLPSPNRLFKKSNPSPMLYFDLMSSLLCQPYGKNKT</sequence>
<dbReference type="RefSeq" id="WP_109997109.1">
    <property type="nucleotide sequence ID" value="NZ_CP029619.1"/>
</dbReference>
<dbReference type="AlphaFoldDB" id="A0A2Z3L894"/>
<proteinExistence type="predicted"/>
<dbReference type="Gene3D" id="3.30.420.260">
    <property type="match status" value="1"/>
</dbReference>
<reference evidence="1 2" key="1">
    <citation type="submission" date="2018-05" db="EMBL/GenBank/DDBJ databases">
        <title>Candidatus Cardinium hertigii Genome Assembly.</title>
        <authorList>
            <person name="Showmaker K.C."/>
            <person name="Walden K.O."/>
            <person name="Fields C.J."/>
            <person name="Lambert K.N."/>
            <person name="Hudson M.E."/>
        </authorList>
    </citation>
    <scope>NUCLEOTIDE SEQUENCE [LARGE SCALE GENOMIC DNA]</scope>
    <source>
        <strain evidence="2">cHgTN10</strain>
    </source>
</reference>
<dbReference type="Proteomes" id="UP000245872">
    <property type="component" value="Chromosome"/>
</dbReference>
<evidence type="ECO:0008006" key="3">
    <source>
        <dbReference type="Google" id="ProtNLM"/>
    </source>
</evidence>